<dbReference type="Gene3D" id="2.10.25.10">
    <property type="entry name" value="Laminin"/>
    <property type="match status" value="2"/>
</dbReference>
<dbReference type="PROSITE" id="PS01186">
    <property type="entry name" value="EGF_2"/>
    <property type="match status" value="1"/>
</dbReference>
<dbReference type="EMBL" id="JAKMXF010000111">
    <property type="protein sequence ID" value="KAI6657689.1"/>
    <property type="molecule type" value="Genomic_DNA"/>
</dbReference>
<accession>A0AAV7K948</accession>
<dbReference type="PRINTS" id="PR00109">
    <property type="entry name" value="TYRKINASE"/>
</dbReference>
<dbReference type="InterPro" id="IPR000742">
    <property type="entry name" value="EGF"/>
</dbReference>
<feature type="chain" id="PRO_5043619555" description="Receptor protein-tyrosine kinase" evidence="15">
    <location>
        <begin position="23"/>
        <end position="848"/>
    </location>
</feature>
<dbReference type="CDD" id="cd00192">
    <property type="entry name" value="PTKc"/>
    <property type="match status" value="1"/>
</dbReference>
<dbReference type="InterPro" id="IPR050122">
    <property type="entry name" value="RTK"/>
</dbReference>
<dbReference type="SMART" id="SM00219">
    <property type="entry name" value="TyrKc"/>
    <property type="match status" value="1"/>
</dbReference>
<dbReference type="GO" id="GO:0004714">
    <property type="term" value="F:transmembrane receptor protein tyrosine kinase activity"/>
    <property type="evidence" value="ECO:0007669"/>
    <property type="project" value="UniProtKB-EC"/>
</dbReference>
<comment type="subcellular location">
    <subcellularLocation>
        <location evidence="2">Endomembrane system</location>
    </subcellularLocation>
    <subcellularLocation>
        <location evidence="1">Membrane</location>
        <topology evidence="1">Single-pass membrane protein</topology>
    </subcellularLocation>
</comment>
<evidence type="ECO:0000256" key="11">
    <source>
        <dbReference type="PROSITE-ProRule" id="PRU00196"/>
    </source>
</evidence>
<organism evidence="19 20">
    <name type="scientific">Oopsacas minuta</name>
    <dbReference type="NCBI Taxonomy" id="111878"/>
    <lineage>
        <taxon>Eukaryota</taxon>
        <taxon>Metazoa</taxon>
        <taxon>Porifera</taxon>
        <taxon>Hexactinellida</taxon>
        <taxon>Hexasterophora</taxon>
        <taxon>Lyssacinosida</taxon>
        <taxon>Leucopsacidae</taxon>
        <taxon>Oopsacas</taxon>
    </lineage>
</organism>
<keyword evidence="14" id="KW-0812">Transmembrane</keyword>
<feature type="domain" description="EGF-like" evidence="17">
    <location>
        <begin position="191"/>
        <end position="224"/>
    </location>
</feature>
<feature type="region of interest" description="Disordered" evidence="13">
    <location>
        <begin position="829"/>
        <end position="848"/>
    </location>
</feature>
<sequence>MHILNILSVILLGITFLGLGRCELCDKVGEIRSENLEIMDSLSQSYAQICLQQSSSLEWSHICSEQTSEGFAWPSDNGYVWCRSMKRIPQSDHIGSITASTYGVGDIKLASASCDRIDHEDLYACNHTTTTEGCRYLHGLVCVSCSEAVPCNGNGSCSEGMCECNNNCMNGGFCDLGICQCRYPYYGENCEYKYCVSSCNDNEFCLNSSGTCICKDSYYGDSCQYKICPDTCGEKGECNNQTGLCQCEPNYFGITCQSKNCTPSCSQNGTCDETVGLCQCNAPYYGNSCQYLGINCTNKCLNRGICNFTNAMCECSANFRGNSCEIALSRFEENIVISIGILACTVVILIGLVVLVVIMCIVIKRRKRGSKQNGKIKNIELSEDQIQASQENITESKTNIKPKRKLKDNKTYIKSLNSSKGTEAQMISLNQNGNNFHASTTSSPYTQLGTLEYISYEREEVHAMFLNGDRTGEELYEAYTRINDSILPSRNATIVLSQEERDSIHSQNNEPIYETCLRRGKDTNVVKFSDSTEYCEPPDNLPKIFDRMSLMKFREINPDTLEKLDYLGSGEFGIVYKGIWDTGREKIDVAMKILKSSDEGVKTAFMREAAIMGQFSHPNILKLMGVLSLSEPFMIVTEYMNGDLPKLLINLKPSGINFSLIPPVLLKFCNEIVTGMEYLASKNCVHRDLAARNVLLSRNMVCKIADFGMSREFKENYDYYKCSGGLIPVKWTAPESIFYQRYSEKSDVWAFGMTMFEIWSLGYKPWHNKSNEDILQKMQSRQVMHPPTGCPKEIYAIMLETWKYEVDERITFKLLRQLLRKPIQFQTNTSSHPADVLGNDPSLVRGFD</sequence>
<protein>
    <recommendedName>
        <fullName evidence="21">Receptor protein-tyrosine kinase</fullName>
    </recommendedName>
</protein>
<dbReference type="Gene3D" id="1.10.510.10">
    <property type="entry name" value="Transferase(Phosphotransferase) domain 1"/>
    <property type="match status" value="1"/>
</dbReference>
<evidence type="ECO:0000256" key="1">
    <source>
        <dbReference type="ARBA" id="ARBA00004167"/>
    </source>
</evidence>
<keyword evidence="7 14" id="KW-0472">Membrane</keyword>
<feature type="transmembrane region" description="Helical" evidence="14">
    <location>
        <begin position="335"/>
        <end position="363"/>
    </location>
</feature>
<keyword evidence="10" id="KW-0245">EGF-like domain</keyword>
<name>A0AAV7K948_9METZ</name>
<dbReference type="PROSITE" id="PS50287">
    <property type="entry name" value="SRCR_2"/>
    <property type="match status" value="1"/>
</dbReference>
<dbReference type="InterPro" id="IPR017441">
    <property type="entry name" value="Protein_kinase_ATP_BS"/>
</dbReference>
<evidence type="ECO:0000256" key="13">
    <source>
        <dbReference type="SAM" id="MobiDB-lite"/>
    </source>
</evidence>
<dbReference type="GO" id="GO:0050793">
    <property type="term" value="P:regulation of developmental process"/>
    <property type="evidence" value="ECO:0007669"/>
    <property type="project" value="UniProtKB-ARBA"/>
</dbReference>
<dbReference type="GO" id="GO:0012505">
    <property type="term" value="C:endomembrane system"/>
    <property type="evidence" value="ECO:0007669"/>
    <property type="project" value="UniProtKB-SubCell"/>
</dbReference>
<dbReference type="PRINTS" id="PR00011">
    <property type="entry name" value="EGFLAMININ"/>
</dbReference>
<dbReference type="GO" id="GO:0005524">
    <property type="term" value="F:ATP binding"/>
    <property type="evidence" value="ECO:0007669"/>
    <property type="project" value="UniProtKB-UniRule"/>
</dbReference>
<comment type="catalytic activity">
    <reaction evidence="9">
        <text>L-tyrosyl-[protein] + ATP = O-phospho-L-tyrosyl-[protein] + ADP + H(+)</text>
        <dbReference type="Rhea" id="RHEA:10596"/>
        <dbReference type="Rhea" id="RHEA-COMP:10136"/>
        <dbReference type="Rhea" id="RHEA-COMP:20101"/>
        <dbReference type="ChEBI" id="CHEBI:15378"/>
        <dbReference type="ChEBI" id="CHEBI:30616"/>
        <dbReference type="ChEBI" id="CHEBI:46858"/>
        <dbReference type="ChEBI" id="CHEBI:61978"/>
        <dbReference type="ChEBI" id="CHEBI:456216"/>
        <dbReference type="EC" id="2.7.10.1"/>
    </reaction>
</comment>
<dbReference type="InterPro" id="IPR001190">
    <property type="entry name" value="SRCR"/>
</dbReference>
<feature type="disulfide bond" evidence="10">
    <location>
        <begin position="296"/>
        <end position="306"/>
    </location>
</feature>
<evidence type="ECO:0000256" key="2">
    <source>
        <dbReference type="ARBA" id="ARBA00004308"/>
    </source>
</evidence>
<evidence type="ECO:0000259" key="16">
    <source>
        <dbReference type="PROSITE" id="PS50011"/>
    </source>
</evidence>
<evidence type="ECO:0000256" key="10">
    <source>
        <dbReference type="PROSITE-ProRule" id="PRU00076"/>
    </source>
</evidence>
<feature type="domain" description="EGF-like" evidence="17">
    <location>
        <begin position="292"/>
        <end position="325"/>
    </location>
</feature>
<dbReference type="Pfam" id="PF07714">
    <property type="entry name" value="PK_Tyr_Ser-Thr"/>
    <property type="match status" value="1"/>
</dbReference>
<evidence type="ECO:0008006" key="21">
    <source>
        <dbReference type="Google" id="ProtNLM"/>
    </source>
</evidence>
<dbReference type="PANTHER" id="PTHR24416">
    <property type="entry name" value="TYROSINE-PROTEIN KINASE RECEPTOR"/>
    <property type="match status" value="1"/>
</dbReference>
<feature type="disulfide bond" evidence="10">
    <location>
        <begin position="214"/>
        <end position="223"/>
    </location>
</feature>
<keyword evidence="3" id="KW-0808">Transferase</keyword>
<comment type="caution">
    <text evidence="19">The sequence shown here is derived from an EMBL/GenBank/DDBJ whole genome shotgun (WGS) entry which is preliminary data.</text>
</comment>
<dbReference type="PROSITE" id="PS50011">
    <property type="entry name" value="PROTEIN_KINASE_DOM"/>
    <property type="match status" value="1"/>
</dbReference>
<keyword evidence="15" id="KW-0732">Signal</keyword>
<dbReference type="GO" id="GO:0007169">
    <property type="term" value="P:cell surface receptor protein tyrosine kinase signaling pathway"/>
    <property type="evidence" value="ECO:0007669"/>
    <property type="project" value="TreeGrafter"/>
</dbReference>
<evidence type="ECO:0000256" key="3">
    <source>
        <dbReference type="ARBA" id="ARBA00022679"/>
    </source>
</evidence>
<dbReference type="AlphaFoldDB" id="A0AAV7K948"/>
<dbReference type="GO" id="GO:0048468">
    <property type="term" value="P:cell development"/>
    <property type="evidence" value="ECO:0007669"/>
    <property type="project" value="UniProtKB-ARBA"/>
</dbReference>
<dbReference type="SMART" id="SM00181">
    <property type="entry name" value="EGF"/>
    <property type="match status" value="5"/>
</dbReference>
<feature type="domain" description="EGF-like" evidence="17">
    <location>
        <begin position="257"/>
        <end position="290"/>
    </location>
</feature>
<keyword evidence="4 12" id="KW-0547">Nucleotide-binding</keyword>
<evidence type="ECO:0000256" key="12">
    <source>
        <dbReference type="PROSITE-ProRule" id="PRU10141"/>
    </source>
</evidence>
<dbReference type="Proteomes" id="UP001165289">
    <property type="component" value="Unassembled WGS sequence"/>
</dbReference>
<evidence type="ECO:0000256" key="7">
    <source>
        <dbReference type="ARBA" id="ARBA00023136"/>
    </source>
</evidence>
<feature type="domain" description="SRCR" evidence="18">
    <location>
        <begin position="36"/>
        <end position="146"/>
    </location>
</feature>
<feature type="disulfide bond" evidence="10">
    <location>
        <begin position="195"/>
        <end position="205"/>
    </location>
</feature>
<evidence type="ECO:0000256" key="4">
    <source>
        <dbReference type="ARBA" id="ARBA00022741"/>
    </source>
</evidence>
<dbReference type="Pfam" id="PF25024">
    <property type="entry name" value="EGF_TEN"/>
    <property type="match status" value="1"/>
</dbReference>
<evidence type="ECO:0000256" key="8">
    <source>
        <dbReference type="ARBA" id="ARBA00023137"/>
    </source>
</evidence>
<dbReference type="InterPro" id="IPR000719">
    <property type="entry name" value="Prot_kinase_dom"/>
</dbReference>
<evidence type="ECO:0000256" key="9">
    <source>
        <dbReference type="ARBA" id="ARBA00051243"/>
    </source>
</evidence>
<dbReference type="GO" id="GO:0005886">
    <property type="term" value="C:plasma membrane"/>
    <property type="evidence" value="ECO:0007669"/>
    <property type="project" value="TreeGrafter"/>
</dbReference>
<evidence type="ECO:0000256" key="15">
    <source>
        <dbReference type="SAM" id="SignalP"/>
    </source>
</evidence>
<feature type="disulfide bond" evidence="10">
    <location>
        <begin position="280"/>
        <end position="289"/>
    </location>
</feature>
<dbReference type="GO" id="GO:0043235">
    <property type="term" value="C:receptor complex"/>
    <property type="evidence" value="ECO:0007669"/>
    <property type="project" value="TreeGrafter"/>
</dbReference>
<dbReference type="FunFam" id="1.10.510.10:FF:001512">
    <property type="entry name" value="Receptor tyrosine-protein kinase erbB-2"/>
    <property type="match status" value="1"/>
</dbReference>
<keyword evidence="10" id="KW-1015">Disulfide bond</keyword>
<dbReference type="InterPro" id="IPR008266">
    <property type="entry name" value="Tyr_kinase_AS"/>
</dbReference>
<evidence type="ECO:0000259" key="17">
    <source>
        <dbReference type="PROSITE" id="PS50026"/>
    </source>
</evidence>
<dbReference type="InterPro" id="IPR020635">
    <property type="entry name" value="Tyr_kinase_cat_dom"/>
</dbReference>
<dbReference type="PROSITE" id="PS50026">
    <property type="entry name" value="EGF_3"/>
    <property type="match status" value="3"/>
</dbReference>
<keyword evidence="6 12" id="KW-0067">ATP-binding</keyword>
<evidence type="ECO:0000256" key="5">
    <source>
        <dbReference type="ARBA" id="ARBA00022777"/>
    </source>
</evidence>
<evidence type="ECO:0000259" key="18">
    <source>
        <dbReference type="PROSITE" id="PS50287"/>
    </source>
</evidence>
<dbReference type="InterPro" id="IPR011009">
    <property type="entry name" value="Kinase-like_dom_sf"/>
</dbReference>
<gene>
    <name evidence="19" type="ORF">LOD99_433</name>
</gene>
<reference evidence="19 20" key="1">
    <citation type="journal article" date="2023" name="BMC Biol.">
        <title>The compact genome of the sponge Oopsacas minuta (Hexactinellida) is lacking key metazoan core genes.</title>
        <authorList>
            <person name="Santini S."/>
            <person name="Schenkelaars Q."/>
            <person name="Jourda C."/>
            <person name="Duchesne M."/>
            <person name="Belahbib H."/>
            <person name="Rocher C."/>
            <person name="Selva M."/>
            <person name="Riesgo A."/>
            <person name="Vervoort M."/>
            <person name="Leys S.P."/>
            <person name="Kodjabachian L."/>
            <person name="Le Bivic A."/>
            <person name="Borchiellini C."/>
            <person name="Claverie J.M."/>
            <person name="Renard E."/>
        </authorList>
    </citation>
    <scope>NUCLEOTIDE SEQUENCE [LARGE SCALE GENOMIC DNA]</scope>
    <source>
        <strain evidence="19">SPO-2</strain>
    </source>
</reference>
<feature type="disulfide bond" evidence="10">
    <location>
        <begin position="315"/>
        <end position="324"/>
    </location>
</feature>
<keyword evidence="5" id="KW-0418">Kinase</keyword>
<proteinExistence type="predicted"/>
<comment type="caution">
    <text evidence="11">Lacks conserved residue(s) required for the propagation of feature annotation.</text>
</comment>
<feature type="binding site" evidence="12">
    <location>
        <position position="592"/>
    </location>
    <ligand>
        <name>ATP</name>
        <dbReference type="ChEBI" id="CHEBI:30616"/>
    </ligand>
</feature>
<feature type="disulfide bond" evidence="10">
    <location>
        <begin position="261"/>
        <end position="271"/>
    </location>
</feature>
<evidence type="ECO:0000313" key="20">
    <source>
        <dbReference type="Proteomes" id="UP001165289"/>
    </source>
</evidence>
<dbReference type="PROSITE" id="PS00107">
    <property type="entry name" value="PROTEIN_KINASE_ATP"/>
    <property type="match status" value="1"/>
</dbReference>
<dbReference type="PANTHER" id="PTHR24416:SF631">
    <property type="entry name" value="SERINE_THREONINE_TYROSINE KINASE 1"/>
    <property type="match status" value="1"/>
</dbReference>
<dbReference type="PROSITE" id="PS00109">
    <property type="entry name" value="PROTEIN_KINASE_TYR"/>
    <property type="match status" value="1"/>
</dbReference>
<keyword evidence="14" id="KW-1133">Transmembrane helix</keyword>
<dbReference type="PROSITE" id="PS00022">
    <property type="entry name" value="EGF_1"/>
    <property type="match status" value="2"/>
</dbReference>
<evidence type="ECO:0000256" key="14">
    <source>
        <dbReference type="SAM" id="Phobius"/>
    </source>
</evidence>
<evidence type="ECO:0000313" key="19">
    <source>
        <dbReference type="EMBL" id="KAI6657689.1"/>
    </source>
</evidence>
<dbReference type="Gene3D" id="3.30.200.20">
    <property type="entry name" value="Phosphorylase Kinase, domain 1"/>
    <property type="match status" value="1"/>
</dbReference>
<dbReference type="SUPFAM" id="SSF56112">
    <property type="entry name" value="Protein kinase-like (PK-like)"/>
    <property type="match status" value="1"/>
</dbReference>
<evidence type="ECO:0000256" key="6">
    <source>
        <dbReference type="ARBA" id="ARBA00022840"/>
    </source>
</evidence>
<keyword evidence="20" id="KW-1185">Reference proteome</keyword>
<dbReference type="InterPro" id="IPR001245">
    <property type="entry name" value="Ser-Thr/Tyr_kinase_cat_dom"/>
</dbReference>
<keyword evidence="8" id="KW-0829">Tyrosine-protein kinase</keyword>
<feature type="signal peptide" evidence="15">
    <location>
        <begin position="1"/>
        <end position="22"/>
    </location>
</feature>
<feature type="domain" description="Protein kinase" evidence="16">
    <location>
        <begin position="561"/>
        <end position="819"/>
    </location>
</feature>